<dbReference type="PROSITE" id="PS52012">
    <property type="entry name" value="CFEM"/>
    <property type="match status" value="1"/>
</dbReference>
<accession>A0A8H5LXX7</accession>
<dbReference type="GO" id="GO:0046872">
    <property type="term" value="F:metal ion binding"/>
    <property type="evidence" value="ECO:0007669"/>
    <property type="project" value="UniProtKB-KW"/>
</dbReference>
<evidence type="ECO:0000256" key="13">
    <source>
        <dbReference type="ARBA" id="ARBA00023288"/>
    </source>
</evidence>
<keyword evidence="10" id="KW-0472">Membrane</keyword>
<keyword evidence="9" id="KW-0408">Iron</keyword>
<evidence type="ECO:0000313" key="18">
    <source>
        <dbReference type="Proteomes" id="UP000565441"/>
    </source>
</evidence>
<evidence type="ECO:0000256" key="1">
    <source>
        <dbReference type="ARBA" id="ARBA00004609"/>
    </source>
</evidence>
<keyword evidence="13" id="KW-0449">Lipoprotein</keyword>
<dbReference type="Pfam" id="PF05730">
    <property type="entry name" value="CFEM"/>
    <property type="match status" value="1"/>
</dbReference>
<reference evidence="17 18" key="1">
    <citation type="journal article" date="2020" name="ISME J.">
        <title>Uncovering the hidden diversity of litter-decomposition mechanisms in mushroom-forming fungi.</title>
        <authorList>
            <person name="Floudas D."/>
            <person name="Bentzer J."/>
            <person name="Ahren D."/>
            <person name="Johansson T."/>
            <person name="Persson P."/>
            <person name="Tunlid A."/>
        </authorList>
    </citation>
    <scope>NUCLEOTIDE SEQUENCE [LARGE SCALE GENOMIC DNA]</scope>
    <source>
        <strain evidence="17 18">CBS 661.87</strain>
    </source>
</reference>
<keyword evidence="8 15" id="KW-0732">Signal</keyword>
<keyword evidence="7" id="KW-0479">Metal-binding</keyword>
<evidence type="ECO:0000256" key="3">
    <source>
        <dbReference type="ARBA" id="ARBA00010031"/>
    </source>
</evidence>
<proteinExistence type="inferred from homology"/>
<evidence type="ECO:0000256" key="5">
    <source>
        <dbReference type="ARBA" id="ARBA00022525"/>
    </source>
</evidence>
<name>A0A8H5LXX7_9AGAR</name>
<feature type="chain" id="PRO_5034053638" description="CFEM domain-containing protein" evidence="15">
    <location>
        <begin position="18"/>
        <end position="169"/>
    </location>
</feature>
<keyword evidence="5" id="KW-0964">Secreted</keyword>
<evidence type="ECO:0000256" key="9">
    <source>
        <dbReference type="ARBA" id="ARBA00023004"/>
    </source>
</evidence>
<evidence type="ECO:0000256" key="4">
    <source>
        <dbReference type="ARBA" id="ARBA00022475"/>
    </source>
</evidence>
<keyword evidence="11" id="KW-1015">Disulfide bond</keyword>
<feature type="domain" description="CFEM" evidence="16">
    <location>
        <begin position="1"/>
        <end position="111"/>
    </location>
</feature>
<evidence type="ECO:0000256" key="10">
    <source>
        <dbReference type="ARBA" id="ARBA00023136"/>
    </source>
</evidence>
<feature type="compositionally biased region" description="Low complexity" evidence="14">
    <location>
        <begin position="108"/>
        <end position="123"/>
    </location>
</feature>
<feature type="signal peptide" evidence="15">
    <location>
        <begin position="1"/>
        <end position="17"/>
    </location>
</feature>
<evidence type="ECO:0000256" key="12">
    <source>
        <dbReference type="ARBA" id="ARBA00023180"/>
    </source>
</evidence>
<organism evidence="17 18">
    <name type="scientific">Tricholomella constricta</name>
    <dbReference type="NCBI Taxonomy" id="117010"/>
    <lineage>
        <taxon>Eukaryota</taxon>
        <taxon>Fungi</taxon>
        <taxon>Dikarya</taxon>
        <taxon>Basidiomycota</taxon>
        <taxon>Agaricomycotina</taxon>
        <taxon>Agaricomycetes</taxon>
        <taxon>Agaricomycetidae</taxon>
        <taxon>Agaricales</taxon>
        <taxon>Tricholomatineae</taxon>
        <taxon>Lyophyllaceae</taxon>
        <taxon>Tricholomella</taxon>
    </lineage>
</organism>
<dbReference type="InterPro" id="IPR008427">
    <property type="entry name" value="Extracellular_membr_CFEM_dom"/>
</dbReference>
<evidence type="ECO:0000256" key="2">
    <source>
        <dbReference type="ARBA" id="ARBA00004613"/>
    </source>
</evidence>
<evidence type="ECO:0000256" key="6">
    <source>
        <dbReference type="ARBA" id="ARBA00022617"/>
    </source>
</evidence>
<keyword evidence="6" id="KW-0349">Heme</keyword>
<dbReference type="GO" id="GO:0005886">
    <property type="term" value="C:plasma membrane"/>
    <property type="evidence" value="ECO:0007669"/>
    <property type="project" value="UniProtKB-SubCell"/>
</dbReference>
<evidence type="ECO:0000313" key="17">
    <source>
        <dbReference type="EMBL" id="KAF5373446.1"/>
    </source>
</evidence>
<feature type="region of interest" description="Disordered" evidence="14">
    <location>
        <begin position="96"/>
        <end position="144"/>
    </location>
</feature>
<protein>
    <recommendedName>
        <fullName evidence="16">CFEM domain-containing protein</fullName>
    </recommendedName>
</protein>
<dbReference type="Proteomes" id="UP000565441">
    <property type="component" value="Unassembled WGS sequence"/>
</dbReference>
<gene>
    <name evidence="17" type="ORF">D9615_009506</name>
</gene>
<dbReference type="GO" id="GO:0005576">
    <property type="term" value="C:extracellular region"/>
    <property type="evidence" value="ECO:0007669"/>
    <property type="project" value="UniProtKB-SubCell"/>
</dbReference>
<evidence type="ECO:0000256" key="8">
    <source>
        <dbReference type="ARBA" id="ARBA00022729"/>
    </source>
</evidence>
<keyword evidence="12" id="KW-0325">Glycoprotein</keyword>
<dbReference type="SMART" id="SM00747">
    <property type="entry name" value="CFEM"/>
    <property type="match status" value="1"/>
</dbReference>
<dbReference type="EMBL" id="JAACJP010000039">
    <property type="protein sequence ID" value="KAF5373446.1"/>
    <property type="molecule type" value="Genomic_DNA"/>
</dbReference>
<feature type="compositionally biased region" description="Gly residues" evidence="14">
    <location>
        <begin position="124"/>
        <end position="134"/>
    </location>
</feature>
<evidence type="ECO:0000259" key="16">
    <source>
        <dbReference type="PROSITE" id="PS52012"/>
    </source>
</evidence>
<evidence type="ECO:0000256" key="11">
    <source>
        <dbReference type="ARBA" id="ARBA00023157"/>
    </source>
</evidence>
<dbReference type="PANTHER" id="PTHR37928:SF2">
    <property type="entry name" value="GPI ANCHORED CFEM DOMAIN PROTEIN (AFU_ORTHOLOGUE AFUA_6G10580)"/>
    <property type="match status" value="1"/>
</dbReference>
<sequence>MRFSLAVLALAASSVSASLIARQLPSCANDCLLGPTVDLDGCGPRENLCLCKSEKFVSKSTACIAQACKGDDLTTAINISQQICLSVGVTLTGTIPGPTSTAPEGTDATSAPQSTPTAPASTGSGAGSSSGTGSGTAPPPAQTSNAALSLAGNAAAGLAAALGIAVAAL</sequence>
<dbReference type="AlphaFoldDB" id="A0A8H5LXX7"/>
<comment type="similarity">
    <text evidence="3">Belongs to the RBT5 family.</text>
</comment>
<keyword evidence="4" id="KW-1003">Cell membrane</keyword>
<dbReference type="PANTHER" id="PTHR37928">
    <property type="entry name" value="CFEM DOMAIN PROTEIN (AFU_ORTHOLOGUE AFUA_6G14090)"/>
    <property type="match status" value="1"/>
</dbReference>
<keyword evidence="18" id="KW-1185">Reference proteome</keyword>
<evidence type="ECO:0000256" key="7">
    <source>
        <dbReference type="ARBA" id="ARBA00022723"/>
    </source>
</evidence>
<evidence type="ECO:0000256" key="14">
    <source>
        <dbReference type="SAM" id="MobiDB-lite"/>
    </source>
</evidence>
<evidence type="ECO:0000256" key="15">
    <source>
        <dbReference type="SAM" id="SignalP"/>
    </source>
</evidence>
<dbReference type="OrthoDB" id="3065412at2759"/>
<comment type="caution">
    <text evidence="17">The sequence shown here is derived from an EMBL/GenBank/DDBJ whole genome shotgun (WGS) entry which is preliminary data.</text>
</comment>
<comment type="subcellular location">
    <subcellularLocation>
        <location evidence="1">Cell membrane</location>
        <topology evidence="1">Lipid-anchor</topology>
        <topology evidence="1">GPI-anchor</topology>
    </subcellularLocation>
    <subcellularLocation>
        <location evidence="2">Secreted</location>
    </subcellularLocation>
</comment>
<dbReference type="InterPro" id="IPR051735">
    <property type="entry name" value="CFEM_domain"/>
</dbReference>